<dbReference type="EMBL" id="JARJCN010000075">
    <property type="protein sequence ID" value="KAJ7077137.1"/>
    <property type="molecule type" value="Genomic_DNA"/>
</dbReference>
<proteinExistence type="predicted"/>
<feature type="transmembrane region" description="Helical" evidence="1">
    <location>
        <begin position="16"/>
        <end position="36"/>
    </location>
</feature>
<dbReference type="Proteomes" id="UP001222325">
    <property type="component" value="Unassembled WGS sequence"/>
</dbReference>
<accession>A0AAD6TRT0</accession>
<gene>
    <name evidence="2" type="ORF">B0H15DRAFT_862486</name>
</gene>
<keyword evidence="1" id="KW-0472">Membrane</keyword>
<keyword evidence="3" id="KW-1185">Reference proteome</keyword>
<keyword evidence="1" id="KW-1133">Transmembrane helix</keyword>
<evidence type="ECO:0000313" key="3">
    <source>
        <dbReference type="Proteomes" id="UP001222325"/>
    </source>
</evidence>
<dbReference type="AlphaFoldDB" id="A0AAD6TRT0"/>
<evidence type="ECO:0000313" key="2">
    <source>
        <dbReference type="EMBL" id="KAJ7077137.1"/>
    </source>
</evidence>
<sequence>MGSQILLRAIMNRHRLVNAFNSFASILFLSAAGPALERMDNDMSRSTVGYKGVSSNSGLELEVSYFMMSKCIAVIAGDCFYALFFVLRGVCSSGVLALFFSSGTAESLSTTFEQPRDSVGVGGCRIGDSQRPGFSRDEPVLHLGVV</sequence>
<organism evidence="2 3">
    <name type="scientific">Mycena belliarum</name>
    <dbReference type="NCBI Taxonomy" id="1033014"/>
    <lineage>
        <taxon>Eukaryota</taxon>
        <taxon>Fungi</taxon>
        <taxon>Dikarya</taxon>
        <taxon>Basidiomycota</taxon>
        <taxon>Agaricomycotina</taxon>
        <taxon>Agaricomycetes</taxon>
        <taxon>Agaricomycetidae</taxon>
        <taxon>Agaricales</taxon>
        <taxon>Marasmiineae</taxon>
        <taxon>Mycenaceae</taxon>
        <taxon>Mycena</taxon>
    </lineage>
</organism>
<name>A0AAD6TRT0_9AGAR</name>
<reference evidence="2" key="1">
    <citation type="submission" date="2023-03" db="EMBL/GenBank/DDBJ databases">
        <title>Massive genome expansion in bonnet fungi (Mycena s.s.) driven by repeated elements and novel gene families across ecological guilds.</title>
        <authorList>
            <consortium name="Lawrence Berkeley National Laboratory"/>
            <person name="Harder C.B."/>
            <person name="Miyauchi S."/>
            <person name="Viragh M."/>
            <person name="Kuo A."/>
            <person name="Thoen E."/>
            <person name="Andreopoulos B."/>
            <person name="Lu D."/>
            <person name="Skrede I."/>
            <person name="Drula E."/>
            <person name="Henrissat B."/>
            <person name="Morin E."/>
            <person name="Kohler A."/>
            <person name="Barry K."/>
            <person name="LaButti K."/>
            <person name="Morin E."/>
            <person name="Salamov A."/>
            <person name="Lipzen A."/>
            <person name="Mereny Z."/>
            <person name="Hegedus B."/>
            <person name="Baldrian P."/>
            <person name="Stursova M."/>
            <person name="Weitz H."/>
            <person name="Taylor A."/>
            <person name="Grigoriev I.V."/>
            <person name="Nagy L.G."/>
            <person name="Martin F."/>
            <person name="Kauserud H."/>
        </authorList>
    </citation>
    <scope>NUCLEOTIDE SEQUENCE</scope>
    <source>
        <strain evidence="2">CBHHK173m</strain>
    </source>
</reference>
<keyword evidence="1" id="KW-0812">Transmembrane</keyword>
<feature type="transmembrane region" description="Helical" evidence="1">
    <location>
        <begin position="65"/>
        <end position="87"/>
    </location>
</feature>
<comment type="caution">
    <text evidence="2">The sequence shown here is derived from an EMBL/GenBank/DDBJ whole genome shotgun (WGS) entry which is preliminary data.</text>
</comment>
<protein>
    <submittedName>
        <fullName evidence="2">Uncharacterized protein</fullName>
    </submittedName>
</protein>
<evidence type="ECO:0000256" key="1">
    <source>
        <dbReference type="SAM" id="Phobius"/>
    </source>
</evidence>